<evidence type="ECO:0000313" key="2">
    <source>
        <dbReference type="Proteomes" id="UP001055879"/>
    </source>
</evidence>
<organism evidence="1 2">
    <name type="scientific">Arctium lappa</name>
    <name type="common">Greater burdock</name>
    <name type="synonym">Lappa major</name>
    <dbReference type="NCBI Taxonomy" id="4217"/>
    <lineage>
        <taxon>Eukaryota</taxon>
        <taxon>Viridiplantae</taxon>
        <taxon>Streptophyta</taxon>
        <taxon>Embryophyta</taxon>
        <taxon>Tracheophyta</taxon>
        <taxon>Spermatophyta</taxon>
        <taxon>Magnoliopsida</taxon>
        <taxon>eudicotyledons</taxon>
        <taxon>Gunneridae</taxon>
        <taxon>Pentapetalae</taxon>
        <taxon>asterids</taxon>
        <taxon>campanulids</taxon>
        <taxon>Asterales</taxon>
        <taxon>Asteraceae</taxon>
        <taxon>Carduoideae</taxon>
        <taxon>Cardueae</taxon>
        <taxon>Arctiinae</taxon>
        <taxon>Arctium</taxon>
    </lineage>
</organism>
<protein>
    <submittedName>
        <fullName evidence="1">Uncharacterized protein</fullName>
    </submittedName>
</protein>
<reference evidence="1 2" key="2">
    <citation type="journal article" date="2022" name="Mol. Ecol. Resour.">
        <title>The genomes of chicory, endive, great burdock and yacon provide insights into Asteraceae paleo-polyploidization history and plant inulin production.</title>
        <authorList>
            <person name="Fan W."/>
            <person name="Wang S."/>
            <person name="Wang H."/>
            <person name="Wang A."/>
            <person name="Jiang F."/>
            <person name="Liu H."/>
            <person name="Zhao H."/>
            <person name="Xu D."/>
            <person name="Zhang Y."/>
        </authorList>
    </citation>
    <scope>NUCLEOTIDE SEQUENCE [LARGE SCALE GENOMIC DNA]</scope>
    <source>
        <strain evidence="2">cv. Niubang</strain>
    </source>
</reference>
<name>A0ACB9EI10_ARCLA</name>
<gene>
    <name evidence="1" type="ORF">L6452_05859</name>
</gene>
<comment type="caution">
    <text evidence="1">The sequence shown here is derived from an EMBL/GenBank/DDBJ whole genome shotgun (WGS) entry which is preliminary data.</text>
</comment>
<reference evidence="2" key="1">
    <citation type="journal article" date="2022" name="Mol. Ecol. Resour.">
        <title>The genomes of chicory, endive, great burdock and yacon provide insights into Asteraceae palaeo-polyploidization history and plant inulin production.</title>
        <authorList>
            <person name="Fan W."/>
            <person name="Wang S."/>
            <person name="Wang H."/>
            <person name="Wang A."/>
            <person name="Jiang F."/>
            <person name="Liu H."/>
            <person name="Zhao H."/>
            <person name="Xu D."/>
            <person name="Zhang Y."/>
        </authorList>
    </citation>
    <scope>NUCLEOTIDE SEQUENCE [LARGE SCALE GENOMIC DNA]</scope>
    <source>
        <strain evidence="2">cv. Niubang</strain>
    </source>
</reference>
<dbReference type="EMBL" id="CM042048">
    <property type="protein sequence ID" value="KAI3758300.1"/>
    <property type="molecule type" value="Genomic_DNA"/>
</dbReference>
<keyword evidence="2" id="KW-1185">Reference proteome</keyword>
<dbReference type="Proteomes" id="UP001055879">
    <property type="component" value="Linkage Group LG02"/>
</dbReference>
<accession>A0ACB9EI10</accession>
<sequence length="276" mass="31934">MPINQSNSLLNKKGKWQEINHFVHVCTMSQKEKKIFWAKKKQLEKKAKKKQLEKKAKKSETKPQKKQKDQSGKASKDGMPKTKKKQHMPIWYFDSGCSRHMTGDKKLLSSFKEKSGGAVTFGDNKQGQIRVYGELTRDIGSENLCLVSLNNEDVWLWDKKFSHLNFSSLDKLVKLNLVKGLPSLKFNKDHICSTCEMGKLKRSSHKTKSDNNCPRPLHMLHVDLYGPISVQSLSVKKYILVLIDEYSRYTWIEFIRVKSDVPNILISLLRRLQKKA</sequence>
<evidence type="ECO:0000313" key="1">
    <source>
        <dbReference type="EMBL" id="KAI3758300.1"/>
    </source>
</evidence>
<proteinExistence type="predicted"/>